<reference evidence="2 3" key="1">
    <citation type="submission" date="2024-08" db="EMBL/GenBank/DDBJ databases">
        <authorList>
            <person name="Cucini C."/>
            <person name="Frati F."/>
        </authorList>
    </citation>
    <scope>NUCLEOTIDE SEQUENCE [LARGE SCALE GENOMIC DNA]</scope>
</reference>
<dbReference type="EMBL" id="CAXLJM020000036">
    <property type="protein sequence ID" value="CAL8105950.1"/>
    <property type="molecule type" value="Genomic_DNA"/>
</dbReference>
<evidence type="ECO:0000313" key="2">
    <source>
        <dbReference type="EMBL" id="CAL8105950.1"/>
    </source>
</evidence>
<dbReference type="Proteomes" id="UP001642540">
    <property type="component" value="Unassembled WGS sequence"/>
</dbReference>
<name>A0ABP1QM56_9HEXA</name>
<evidence type="ECO:0000256" key="1">
    <source>
        <dbReference type="ARBA" id="ARBA00001954"/>
    </source>
</evidence>
<accession>A0ABP1QM56</accession>
<protein>
    <submittedName>
        <fullName evidence="2">Uncharacterized protein</fullName>
    </submittedName>
</protein>
<proteinExistence type="predicted"/>
<organism evidence="2 3">
    <name type="scientific">Orchesella dallaii</name>
    <dbReference type="NCBI Taxonomy" id="48710"/>
    <lineage>
        <taxon>Eukaryota</taxon>
        <taxon>Metazoa</taxon>
        <taxon>Ecdysozoa</taxon>
        <taxon>Arthropoda</taxon>
        <taxon>Hexapoda</taxon>
        <taxon>Collembola</taxon>
        <taxon>Entomobryomorpha</taxon>
        <taxon>Entomobryoidea</taxon>
        <taxon>Orchesellidae</taxon>
        <taxon>Orchesellinae</taxon>
        <taxon>Orchesella</taxon>
    </lineage>
</organism>
<evidence type="ECO:0000313" key="3">
    <source>
        <dbReference type="Proteomes" id="UP001642540"/>
    </source>
</evidence>
<dbReference type="Gene3D" id="2.60.120.590">
    <property type="entry name" value="Alpha-ketoglutarate-dependent dioxygenase AlkB-like"/>
    <property type="match status" value="1"/>
</dbReference>
<comment type="cofactor">
    <cofactor evidence="1">
        <name>Fe(2+)</name>
        <dbReference type="ChEBI" id="CHEBI:29033"/>
    </cofactor>
</comment>
<keyword evidence="3" id="KW-1185">Reference proteome</keyword>
<dbReference type="SUPFAM" id="SSF51197">
    <property type="entry name" value="Clavaminate synthase-like"/>
    <property type="match status" value="1"/>
</dbReference>
<comment type="caution">
    <text evidence="2">The sequence shown here is derived from an EMBL/GenBank/DDBJ whole genome shotgun (WGS) entry which is preliminary data.</text>
</comment>
<dbReference type="InterPro" id="IPR037151">
    <property type="entry name" value="AlkB-like_sf"/>
</dbReference>
<dbReference type="PANTHER" id="PTHR21052:SF0">
    <property type="entry name" value="ALPHA-KETOGLUTARATE-DEPENDENT DIOXYGENASE ALKB HOMOLOG 7, MITOCHONDRIAL"/>
    <property type="match status" value="1"/>
</dbReference>
<sequence length="389" mass="44409">MDARENEEVIGFLPPFQARSRTNTGLLIIKRKKENKSDSMFKGTDFIERSRQVLGMNNHFHMSQFSKVSGMDEQIVGVNASTIHDYRETERAKRNQSNTQIINRIRSLCFPPAVPQLRFVHILDLAMTEVIKPHIDSFCGNTIAGLSLLSDSIMRLRHDVQKDFYRDGFLSRLSPYVMREFVRYEFTHEILGEKTSKLKDKVICRDRRTSVICRNEPENSSTEPEFKPLTPDDISTVHKVFTKCLLGQPTAEGASSVIFRFTDNGITPLQDQIYVVYDILINETDSNPQLKVLLPPVIIQLIDFGAHALHSTNVKEGVVSNCMEFGVKCLKRVFVLSFIEISKCRRVMERICPQFFLAVPLMVESKPKSPEFGDELAKCAQDFLFFAGT</sequence>
<dbReference type="PANTHER" id="PTHR21052">
    <property type="entry name" value="SPERMATOGENESIS ASSOCIATED 11-RELATED"/>
    <property type="match status" value="1"/>
</dbReference>
<dbReference type="InterPro" id="IPR032870">
    <property type="entry name" value="ALKBH7-like"/>
</dbReference>
<gene>
    <name evidence="2" type="ORF">ODALV1_LOCUS12242</name>
</gene>